<keyword evidence="1" id="KW-0812">Transmembrane</keyword>
<keyword evidence="1" id="KW-0472">Membrane</keyword>
<evidence type="ECO:0000313" key="4">
    <source>
        <dbReference type="Proteomes" id="UP000472971"/>
    </source>
</evidence>
<evidence type="ECO:0000313" key="2">
    <source>
        <dbReference type="EMBL" id="MBA4536569.1"/>
    </source>
</evidence>
<reference evidence="2 5" key="2">
    <citation type="submission" date="2020-07" db="EMBL/GenBank/DDBJ databases">
        <authorList>
            <person name="Feng H."/>
        </authorList>
    </citation>
    <scope>NUCLEOTIDE SEQUENCE [LARGE SCALE GENOMIC DNA]</scope>
    <source>
        <strain evidence="2">S-12</strain>
        <strain evidence="5">s-12</strain>
    </source>
</reference>
<proteinExistence type="predicted"/>
<dbReference type="AlphaFoldDB" id="A0A6B3VZC7"/>
<dbReference type="RefSeq" id="WP_163240829.1">
    <property type="nucleotide sequence ID" value="NZ_CP082780.1"/>
</dbReference>
<dbReference type="Proteomes" id="UP000570010">
    <property type="component" value="Unassembled WGS sequence"/>
</dbReference>
<keyword evidence="4" id="KW-1185">Reference proteome</keyword>
<name>A0A6B3VZC7_9BACI</name>
<gene>
    <name evidence="3" type="ORF">G4D64_05200</name>
    <name evidence="2" type="ORF">H1Z61_05240</name>
</gene>
<reference evidence="3 4" key="1">
    <citation type="submission" date="2020-02" db="EMBL/GenBank/DDBJ databases">
        <title>Bacillus aquiflavi sp. nov., isolated from yellow water of strong flavor Chinese baijiu in Yibin region of China.</title>
        <authorList>
            <person name="Xie J."/>
        </authorList>
    </citation>
    <scope>NUCLEOTIDE SEQUENCE [LARGE SCALE GENOMIC DNA]</scope>
    <source>
        <strain evidence="3 4">3H-10</strain>
    </source>
</reference>
<protein>
    <submittedName>
        <fullName evidence="3">Uncharacterized protein</fullName>
    </submittedName>
</protein>
<accession>A0A6B3VZC7</accession>
<dbReference type="EMBL" id="JACEIO010000008">
    <property type="protein sequence ID" value="MBA4536569.1"/>
    <property type="molecule type" value="Genomic_DNA"/>
</dbReference>
<evidence type="ECO:0000313" key="3">
    <source>
        <dbReference type="EMBL" id="NEY80936.1"/>
    </source>
</evidence>
<evidence type="ECO:0000256" key="1">
    <source>
        <dbReference type="SAM" id="Phobius"/>
    </source>
</evidence>
<organism evidence="3 4">
    <name type="scientific">Bacillus aquiflavi</name>
    <dbReference type="NCBI Taxonomy" id="2672567"/>
    <lineage>
        <taxon>Bacteria</taxon>
        <taxon>Bacillati</taxon>
        <taxon>Bacillota</taxon>
        <taxon>Bacilli</taxon>
        <taxon>Bacillales</taxon>
        <taxon>Bacillaceae</taxon>
        <taxon>Bacillus</taxon>
    </lineage>
</organism>
<dbReference type="EMBL" id="JAAIWN010000008">
    <property type="protein sequence ID" value="NEY80936.1"/>
    <property type="molecule type" value="Genomic_DNA"/>
</dbReference>
<sequence length="289" mass="34047">MFSEKRTLFQWINFFIPYIYAGGIVVIFSWMVIASSIFLIETVQDDPKAIFLHPQTENTEVEIINQQDTWMNVVVKPIVESPLNKIIFRGIFLLIIWMLFFLVIPVAFKRLKRFKFFNLEFEVENIEQAAIHTVEVSGGKAKLMAYLTSEQAAGKTLEFLNDASIDFFEVLQYFLEEIQTGYRNYFEAPFSYAVFSESLPENLIDLMEESKETGEAVIKNKVDNEHLLKKNYLLYYYIHEEKEVFTVLSSYRYQFDIFDKYLIELLHNTINKNIENIEYIVTITSPIDE</sequence>
<keyword evidence="1" id="KW-1133">Transmembrane helix</keyword>
<feature type="transmembrane region" description="Helical" evidence="1">
    <location>
        <begin position="12"/>
        <end position="40"/>
    </location>
</feature>
<evidence type="ECO:0000313" key="5">
    <source>
        <dbReference type="Proteomes" id="UP000570010"/>
    </source>
</evidence>
<feature type="transmembrane region" description="Helical" evidence="1">
    <location>
        <begin position="86"/>
        <end position="108"/>
    </location>
</feature>
<dbReference type="Proteomes" id="UP000472971">
    <property type="component" value="Unassembled WGS sequence"/>
</dbReference>
<comment type="caution">
    <text evidence="3">The sequence shown here is derived from an EMBL/GenBank/DDBJ whole genome shotgun (WGS) entry which is preliminary data.</text>
</comment>